<comment type="caution">
    <text evidence="1">The sequence shown here is derived from an EMBL/GenBank/DDBJ whole genome shotgun (WGS) entry which is preliminary data.</text>
</comment>
<dbReference type="Proteomes" id="UP000664698">
    <property type="component" value="Unassembled WGS sequence"/>
</dbReference>
<evidence type="ECO:0000313" key="2">
    <source>
        <dbReference type="Proteomes" id="UP000664698"/>
    </source>
</evidence>
<dbReference type="RefSeq" id="WP_206567343.1">
    <property type="nucleotide sequence ID" value="NZ_JAFKCW010000001.1"/>
</dbReference>
<name>A0ABS3BJ72_9BACT</name>
<reference evidence="1 2" key="1">
    <citation type="submission" date="2021-03" db="EMBL/GenBank/DDBJ databases">
        <title>novel species isolated from a fishpond in China.</title>
        <authorList>
            <person name="Lu H."/>
            <person name="Cai Z."/>
        </authorList>
    </citation>
    <scope>NUCLEOTIDE SEQUENCE [LARGE SCALE GENOMIC DNA]</scope>
    <source>
        <strain evidence="1 2">JCM 31546</strain>
    </source>
</reference>
<protein>
    <submittedName>
        <fullName evidence="1">DUF903 domain-containing protein</fullName>
    </submittedName>
</protein>
<gene>
    <name evidence="1" type="ORF">J0A67_00655</name>
</gene>
<evidence type="ECO:0000313" key="1">
    <source>
        <dbReference type="EMBL" id="MBN7799345.1"/>
    </source>
</evidence>
<dbReference type="Gene3D" id="2.30.30.100">
    <property type="match status" value="1"/>
</dbReference>
<keyword evidence="2" id="KW-1185">Reference proteome</keyword>
<dbReference type="EMBL" id="JAFKCW010000001">
    <property type="protein sequence ID" value="MBN7799345.1"/>
    <property type="molecule type" value="Genomic_DNA"/>
</dbReference>
<sequence>MLLFASCEKISDITRVEGPCKIELVDGRIITTQDDIEILESTGTMTYRDEDGKLWSFTDEEYLIYSCGNN</sequence>
<proteinExistence type="predicted"/>
<accession>A0ABS3BJ72</accession>
<organism evidence="1 2">
    <name type="scientific">Algoriphagus aestuariicola</name>
    <dbReference type="NCBI Taxonomy" id="1852016"/>
    <lineage>
        <taxon>Bacteria</taxon>
        <taxon>Pseudomonadati</taxon>
        <taxon>Bacteroidota</taxon>
        <taxon>Cytophagia</taxon>
        <taxon>Cytophagales</taxon>
        <taxon>Cyclobacteriaceae</taxon>
        <taxon>Algoriphagus</taxon>
    </lineage>
</organism>